<evidence type="ECO:0000256" key="5">
    <source>
        <dbReference type="ARBA" id="ARBA00022519"/>
    </source>
</evidence>
<accession>A0A2W5DPG5</accession>
<keyword evidence="8 11" id="KW-0472">Membrane</keyword>
<evidence type="ECO:0000256" key="1">
    <source>
        <dbReference type="ARBA" id="ARBA00004377"/>
    </source>
</evidence>
<keyword evidence="3" id="KW-1003">Cell membrane</keyword>
<keyword evidence="5" id="KW-0997">Cell inner membrane</keyword>
<sequence length="182" mass="18855">MKSVALTARRQLGFTLIELCVCAGIGAALLSQAIPGIRQLREQQALKAEAAELGADLRFARSEAARLGTDIAFRLSGRGSNACYVLHTGSNGDCDCSGGQAVCRSANAQILKVRTLPAGQALTLSSRVETLRYQHVQGLVTPAASIDISSGSGATVRQVVAITGRTRSCAVGQALGSIPRCS</sequence>
<dbReference type="GO" id="GO:0015627">
    <property type="term" value="C:type II protein secretion system complex"/>
    <property type="evidence" value="ECO:0007669"/>
    <property type="project" value="InterPro"/>
</dbReference>
<evidence type="ECO:0000256" key="6">
    <source>
        <dbReference type="ARBA" id="ARBA00022692"/>
    </source>
</evidence>
<reference evidence="13 14" key="1">
    <citation type="submission" date="2017-08" db="EMBL/GenBank/DDBJ databases">
        <title>Infants hospitalized years apart are colonized by the same room-sourced microbial strains.</title>
        <authorList>
            <person name="Brooks B."/>
            <person name="Olm M.R."/>
            <person name="Firek B.A."/>
            <person name="Baker R."/>
            <person name="Thomas B.C."/>
            <person name="Morowitz M.J."/>
            <person name="Banfield J.F."/>
        </authorList>
    </citation>
    <scope>NUCLEOTIDE SEQUENCE [LARGE SCALE GENOMIC DNA]</scope>
    <source>
        <strain evidence="13">S2_012_000_R2_81</strain>
    </source>
</reference>
<evidence type="ECO:0000256" key="7">
    <source>
        <dbReference type="ARBA" id="ARBA00022989"/>
    </source>
</evidence>
<gene>
    <name evidence="13" type="ORF">DI603_14675</name>
</gene>
<dbReference type="SUPFAM" id="SSF54523">
    <property type="entry name" value="Pili subunits"/>
    <property type="match status" value="1"/>
</dbReference>
<evidence type="ECO:0000256" key="11">
    <source>
        <dbReference type="SAM" id="Phobius"/>
    </source>
</evidence>
<feature type="transmembrane region" description="Helical" evidence="11">
    <location>
        <begin position="12"/>
        <end position="34"/>
    </location>
</feature>
<feature type="domain" description="General secretion pathway GspH" evidence="12">
    <location>
        <begin position="49"/>
        <end position="160"/>
    </location>
</feature>
<evidence type="ECO:0000256" key="9">
    <source>
        <dbReference type="ARBA" id="ARBA00025772"/>
    </source>
</evidence>
<dbReference type="Pfam" id="PF12019">
    <property type="entry name" value="GspH"/>
    <property type="match status" value="1"/>
</dbReference>
<comment type="similarity">
    <text evidence="9">Belongs to the GSP H family.</text>
</comment>
<dbReference type="InterPro" id="IPR022346">
    <property type="entry name" value="T2SS_GspH"/>
</dbReference>
<evidence type="ECO:0000256" key="10">
    <source>
        <dbReference type="ARBA" id="ARBA00030775"/>
    </source>
</evidence>
<keyword evidence="6 11" id="KW-0812">Transmembrane</keyword>
<evidence type="ECO:0000256" key="8">
    <source>
        <dbReference type="ARBA" id="ARBA00023136"/>
    </source>
</evidence>
<dbReference type="Proteomes" id="UP000249633">
    <property type="component" value="Unassembled WGS sequence"/>
</dbReference>
<evidence type="ECO:0000313" key="14">
    <source>
        <dbReference type="Proteomes" id="UP000249633"/>
    </source>
</evidence>
<dbReference type="InterPro" id="IPR045584">
    <property type="entry name" value="Pilin-like"/>
</dbReference>
<evidence type="ECO:0000256" key="2">
    <source>
        <dbReference type="ARBA" id="ARBA00021549"/>
    </source>
</evidence>
<evidence type="ECO:0000259" key="12">
    <source>
        <dbReference type="Pfam" id="PF12019"/>
    </source>
</evidence>
<name>A0A2W5DPG5_9BURK</name>
<organism evidence="13 14">
    <name type="scientific">Roseateles depolymerans</name>
    <dbReference type="NCBI Taxonomy" id="76731"/>
    <lineage>
        <taxon>Bacteria</taxon>
        <taxon>Pseudomonadati</taxon>
        <taxon>Pseudomonadota</taxon>
        <taxon>Betaproteobacteria</taxon>
        <taxon>Burkholderiales</taxon>
        <taxon>Sphaerotilaceae</taxon>
        <taxon>Roseateles</taxon>
    </lineage>
</organism>
<keyword evidence="7 11" id="KW-1133">Transmembrane helix</keyword>
<dbReference type="EMBL" id="QFOD01000014">
    <property type="protein sequence ID" value="PZP30370.1"/>
    <property type="molecule type" value="Genomic_DNA"/>
</dbReference>
<evidence type="ECO:0000313" key="13">
    <source>
        <dbReference type="EMBL" id="PZP30370.1"/>
    </source>
</evidence>
<dbReference type="GO" id="GO:0005886">
    <property type="term" value="C:plasma membrane"/>
    <property type="evidence" value="ECO:0007669"/>
    <property type="project" value="UniProtKB-SubCell"/>
</dbReference>
<comment type="caution">
    <text evidence="13">The sequence shown here is derived from an EMBL/GenBank/DDBJ whole genome shotgun (WGS) entry which is preliminary data.</text>
</comment>
<comment type="subcellular location">
    <subcellularLocation>
        <location evidence="1">Cell inner membrane</location>
        <topology evidence="1">Single-pass membrane protein</topology>
    </subcellularLocation>
</comment>
<keyword evidence="4" id="KW-0488">Methylation</keyword>
<dbReference type="GO" id="GO:0015628">
    <property type="term" value="P:protein secretion by the type II secretion system"/>
    <property type="evidence" value="ECO:0007669"/>
    <property type="project" value="InterPro"/>
</dbReference>
<protein>
    <recommendedName>
        <fullName evidence="2">Type II secretion system protein H</fullName>
    </recommendedName>
    <alternativeName>
        <fullName evidence="10">General secretion pathway protein H</fullName>
    </alternativeName>
</protein>
<evidence type="ECO:0000256" key="3">
    <source>
        <dbReference type="ARBA" id="ARBA00022475"/>
    </source>
</evidence>
<proteinExistence type="inferred from homology"/>
<evidence type="ECO:0000256" key="4">
    <source>
        <dbReference type="ARBA" id="ARBA00022481"/>
    </source>
</evidence>
<dbReference type="AlphaFoldDB" id="A0A2W5DPG5"/>
<dbReference type="Gene3D" id="3.55.40.10">
    <property type="entry name" value="minor pseudopilin epsh domain"/>
    <property type="match status" value="1"/>
</dbReference>